<reference evidence="3 4" key="1">
    <citation type="submission" date="2021-11" db="EMBL/GenBank/DDBJ databases">
        <title>Aliifidinibius sp. nov., a new bacterium isolated from saline soil.</title>
        <authorList>
            <person name="Galisteo C."/>
            <person name="De La Haba R."/>
            <person name="Sanchez-Porro C."/>
            <person name="Ventosa A."/>
        </authorList>
    </citation>
    <scope>NUCLEOTIDE SEQUENCE [LARGE SCALE GENOMIC DNA]</scope>
    <source>
        <strain evidence="3 4">KACC 190600</strain>
    </source>
</reference>
<name>A0ABT3PZC2_9BACT</name>
<dbReference type="RefSeq" id="WP_265789704.1">
    <property type="nucleotide sequence ID" value="NZ_BAABRS010000002.1"/>
</dbReference>
<evidence type="ECO:0000313" key="3">
    <source>
        <dbReference type="EMBL" id="MCW9713180.1"/>
    </source>
</evidence>
<evidence type="ECO:0000313" key="4">
    <source>
        <dbReference type="Proteomes" id="UP001207337"/>
    </source>
</evidence>
<comment type="caution">
    <text evidence="3">The sequence shown here is derived from an EMBL/GenBank/DDBJ whole genome shotgun (WGS) entry which is preliminary data.</text>
</comment>
<keyword evidence="1" id="KW-0175">Coiled coil</keyword>
<organism evidence="3 4">
    <name type="scientific">Fodinibius salicampi</name>
    <dbReference type="NCBI Taxonomy" id="1920655"/>
    <lineage>
        <taxon>Bacteria</taxon>
        <taxon>Pseudomonadati</taxon>
        <taxon>Balneolota</taxon>
        <taxon>Balneolia</taxon>
        <taxon>Balneolales</taxon>
        <taxon>Balneolaceae</taxon>
        <taxon>Fodinibius</taxon>
    </lineage>
</organism>
<protein>
    <recommendedName>
        <fullName evidence="5">Cell division protein FtsL</fullName>
    </recommendedName>
</protein>
<feature type="region of interest" description="Disordered" evidence="2">
    <location>
        <begin position="1"/>
        <end position="40"/>
    </location>
</feature>
<feature type="coiled-coil region" evidence="1">
    <location>
        <begin position="75"/>
        <end position="102"/>
    </location>
</feature>
<feature type="compositionally biased region" description="Basic residues" evidence="2">
    <location>
        <begin position="1"/>
        <end position="13"/>
    </location>
</feature>
<dbReference type="Proteomes" id="UP001207337">
    <property type="component" value="Unassembled WGS sequence"/>
</dbReference>
<accession>A0ABT3PZC2</accession>
<dbReference type="EMBL" id="JAJNDC010000002">
    <property type="protein sequence ID" value="MCW9713180.1"/>
    <property type="molecule type" value="Genomic_DNA"/>
</dbReference>
<evidence type="ECO:0000256" key="2">
    <source>
        <dbReference type="SAM" id="MobiDB-lite"/>
    </source>
</evidence>
<keyword evidence="4" id="KW-1185">Reference proteome</keyword>
<gene>
    <name evidence="3" type="ORF">LQ318_09710</name>
</gene>
<evidence type="ECO:0000256" key="1">
    <source>
        <dbReference type="SAM" id="Coils"/>
    </source>
</evidence>
<proteinExistence type="predicted"/>
<evidence type="ECO:0008006" key="5">
    <source>
        <dbReference type="Google" id="ProtNLM"/>
    </source>
</evidence>
<sequence length="135" mass="15446">MKKKKVRPNKRKKSSEGSKQSSKSKKKVYGKRVNNNGKKSRFSLPKVTLKPWKVILGAVVLGILGMLYLNHVFATQELLREVQQLEREYNQAKRLHGSYQLTYDRMIGPAEIYDKAKENGFINGGPAEKVIKVEK</sequence>